<evidence type="ECO:0000256" key="1">
    <source>
        <dbReference type="ARBA" id="ARBA00004651"/>
    </source>
</evidence>
<dbReference type="AlphaFoldDB" id="A0A182IL45"/>
<evidence type="ECO:0000256" key="2">
    <source>
        <dbReference type="ARBA" id="ARBA00022475"/>
    </source>
</evidence>
<name>A0A182IL45_ANOAO</name>
<keyword evidence="4" id="KW-1133">Transmembrane helix</keyword>
<evidence type="ECO:0000313" key="8">
    <source>
        <dbReference type="EnsemblMetazoa" id="AATE001195-PA.1"/>
    </source>
</evidence>
<evidence type="ECO:0000256" key="3">
    <source>
        <dbReference type="ARBA" id="ARBA00022692"/>
    </source>
</evidence>
<accession>A0A182IL45</accession>
<evidence type="ECO:0000256" key="7">
    <source>
        <dbReference type="ARBA" id="ARBA00023180"/>
    </source>
</evidence>
<proteinExistence type="predicted"/>
<keyword evidence="5" id="KW-0472">Membrane</keyword>
<keyword evidence="2" id="KW-1003">Cell membrane</keyword>
<comment type="subcellular location">
    <subcellularLocation>
        <location evidence="1">Cell membrane</location>
        <topology evidence="1">Multi-pass membrane protein</topology>
    </subcellularLocation>
</comment>
<dbReference type="PANTHER" id="PTHR42643">
    <property type="entry name" value="IONOTROPIC RECEPTOR 20A-RELATED"/>
    <property type="match status" value="1"/>
</dbReference>
<organism evidence="8">
    <name type="scientific">Anopheles atroparvus</name>
    <name type="common">European mosquito</name>
    <dbReference type="NCBI Taxonomy" id="41427"/>
    <lineage>
        <taxon>Eukaryota</taxon>
        <taxon>Metazoa</taxon>
        <taxon>Ecdysozoa</taxon>
        <taxon>Arthropoda</taxon>
        <taxon>Hexapoda</taxon>
        <taxon>Insecta</taxon>
        <taxon>Pterygota</taxon>
        <taxon>Neoptera</taxon>
        <taxon>Endopterygota</taxon>
        <taxon>Diptera</taxon>
        <taxon>Nematocera</taxon>
        <taxon>Culicoidea</taxon>
        <taxon>Culicidae</taxon>
        <taxon>Anophelinae</taxon>
        <taxon>Anopheles</taxon>
    </lineage>
</organism>
<dbReference type="EnsemblMetazoa" id="AATE001195-RA">
    <property type="protein sequence ID" value="AATE001195-PA.1"/>
    <property type="gene ID" value="AATE001195"/>
</dbReference>
<protein>
    <recommendedName>
        <fullName evidence="9">Ionotropic glutamate receptor C-terminal domain-containing protein</fullName>
    </recommendedName>
</protein>
<dbReference type="PANTHER" id="PTHR42643:SF30">
    <property type="entry name" value="IONOTROPIC RECEPTOR 40A-RELATED"/>
    <property type="match status" value="1"/>
</dbReference>
<dbReference type="GO" id="GO:0005886">
    <property type="term" value="C:plasma membrane"/>
    <property type="evidence" value="ECO:0007669"/>
    <property type="project" value="UniProtKB-SubCell"/>
</dbReference>
<dbReference type="VEuPathDB" id="VectorBase:AATE001195"/>
<keyword evidence="6" id="KW-0675">Receptor</keyword>
<evidence type="ECO:0000256" key="6">
    <source>
        <dbReference type="ARBA" id="ARBA00023170"/>
    </source>
</evidence>
<evidence type="ECO:0008006" key="9">
    <source>
        <dbReference type="Google" id="ProtNLM"/>
    </source>
</evidence>
<keyword evidence="3" id="KW-0812">Transmembrane</keyword>
<sequence length="445" mass="50096">MYLTLLLAVGIFPNFIRCAVRPVEPLHEGSVDTFLHGIDRLCDATRFSEVLLLSDEETDPTGVDSGLKARLGAHRPVSLRSLSLLGKSSANMCLVGFFSTTEMAQDIAKHLDMMALFVAVLPEDMLEPMSNLAGEMYLCVLYYFAYSRTTLTGSCPMYMGHTFTFVPLPDMSQMCIVVPRSQRKSIFAILIDPFDYTSWAAFALTIGVVSFVLALFGESYRRLNVGLISLELLMTAINGPTRRYGGRFEVRIMGLFMMMNIVLFSSYQSLVISFMSTGRYEPELNTLDQINDTCQFPYDAYHEGVLGYRFRHNLHTFEKLLSAESRWKHKVCQVSLCYGKDTAGMESDDTYFPHLFRTSKVRLHSTVTMYAIKNYSPMRRLIKHYTVAFFEGHLHSFPQLLAGKANLAGQHETIYDLKVEASSNRRDTSNPSHCVGESLDGLSAA</sequence>
<evidence type="ECO:0000256" key="4">
    <source>
        <dbReference type="ARBA" id="ARBA00022989"/>
    </source>
</evidence>
<dbReference type="InterPro" id="IPR052192">
    <property type="entry name" value="Insect_Ionotropic_Sensory_Rcpt"/>
</dbReference>
<reference evidence="8" key="1">
    <citation type="submission" date="2022-08" db="UniProtKB">
        <authorList>
            <consortium name="EnsemblMetazoa"/>
        </authorList>
    </citation>
    <scope>IDENTIFICATION</scope>
    <source>
        <strain evidence="8">EBRO</strain>
    </source>
</reference>
<keyword evidence="7" id="KW-0325">Glycoprotein</keyword>
<evidence type="ECO:0000256" key="5">
    <source>
        <dbReference type="ARBA" id="ARBA00023136"/>
    </source>
</evidence>